<dbReference type="PANTHER" id="PTHR41694:SF3">
    <property type="entry name" value="RNA-DIRECTED DNA POLYMERASE-RELATED"/>
    <property type="match status" value="1"/>
</dbReference>
<evidence type="ECO:0000256" key="7">
    <source>
        <dbReference type="ARBA" id="ARBA00022801"/>
    </source>
</evidence>
<evidence type="ECO:0000313" key="14">
    <source>
        <dbReference type="Proteomes" id="UP000052976"/>
    </source>
</evidence>
<evidence type="ECO:0000256" key="8">
    <source>
        <dbReference type="ARBA" id="ARBA00022918"/>
    </source>
</evidence>
<feature type="domain" description="Integrase catalytic" evidence="12">
    <location>
        <begin position="154"/>
        <end position="279"/>
    </location>
</feature>
<dbReference type="GO" id="GO:0004523">
    <property type="term" value="F:RNA-DNA hybrid ribonuclease activity"/>
    <property type="evidence" value="ECO:0007669"/>
    <property type="project" value="InterPro"/>
</dbReference>
<dbReference type="PROSITE" id="PS50879">
    <property type="entry name" value="RNASE_H_1"/>
    <property type="match status" value="1"/>
</dbReference>
<dbReference type="InterPro" id="IPR001584">
    <property type="entry name" value="Integrase_cat-core"/>
</dbReference>
<feature type="domain" description="Integrase-type" evidence="10">
    <location>
        <begin position="104"/>
        <end position="145"/>
    </location>
</feature>
<dbReference type="EMBL" id="KK718307">
    <property type="protein sequence ID" value="KFO55714.1"/>
    <property type="molecule type" value="Genomic_DNA"/>
</dbReference>
<evidence type="ECO:0000256" key="4">
    <source>
        <dbReference type="ARBA" id="ARBA00022722"/>
    </source>
</evidence>
<dbReference type="GO" id="GO:0015074">
    <property type="term" value="P:DNA integration"/>
    <property type="evidence" value="ECO:0007669"/>
    <property type="project" value="InterPro"/>
</dbReference>
<keyword evidence="8" id="KW-0695">RNA-directed DNA polymerase</keyword>
<dbReference type="AlphaFoldDB" id="A0A091EH29"/>
<name>A0A091EH29_CORBR</name>
<keyword evidence="6" id="KW-0255">Endonuclease</keyword>
<feature type="non-terminal residue" evidence="13">
    <location>
        <position position="279"/>
    </location>
</feature>
<dbReference type="GO" id="GO:0008270">
    <property type="term" value="F:zinc ion binding"/>
    <property type="evidence" value="ECO:0007669"/>
    <property type="project" value="UniProtKB-KW"/>
</dbReference>
<evidence type="ECO:0000259" key="10">
    <source>
        <dbReference type="PROSITE" id="PS50876"/>
    </source>
</evidence>
<dbReference type="PROSITE" id="PS50876">
    <property type="entry name" value="ZF_INTEGRASE"/>
    <property type="match status" value="1"/>
</dbReference>
<evidence type="ECO:0000256" key="1">
    <source>
        <dbReference type="ARBA" id="ARBA00012493"/>
    </source>
</evidence>
<evidence type="ECO:0000313" key="13">
    <source>
        <dbReference type="EMBL" id="KFO55714.1"/>
    </source>
</evidence>
<keyword evidence="14" id="KW-1185">Reference proteome</keyword>
<dbReference type="SUPFAM" id="SSF46919">
    <property type="entry name" value="N-terminal Zn binding domain of HIV integrase"/>
    <property type="match status" value="1"/>
</dbReference>
<evidence type="ECO:0000256" key="3">
    <source>
        <dbReference type="ARBA" id="ARBA00022695"/>
    </source>
</evidence>
<reference evidence="13 14" key="1">
    <citation type="submission" date="2014-04" db="EMBL/GenBank/DDBJ databases">
        <title>Genome evolution of avian class.</title>
        <authorList>
            <person name="Zhang G."/>
            <person name="Li C."/>
        </authorList>
    </citation>
    <scope>NUCLEOTIDE SEQUENCE [LARGE SCALE GENOMIC DNA]</scope>
    <source>
        <strain evidence="13">BGI_N302</strain>
    </source>
</reference>
<evidence type="ECO:0000259" key="12">
    <source>
        <dbReference type="PROSITE" id="PS50994"/>
    </source>
</evidence>
<dbReference type="SUPFAM" id="SSF53098">
    <property type="entry name" value="Ribonuclease H-like"/>
    <property type="match status" value="2"/>
</dbReference>
<dbReference type="InterPro" id="IPR002156">
    <property type="entry name" value="RNaseH_domain"/>
</dbReference>
<dbReference type="InterPro" id="IPR012337">
    <property type="entry name" value="RNaseH-like_sf"/>
</dbReference>
<dbReference type="STRING" id="85066.A0A091EH29"/>
<evidence type="ECO:0000256" key="5">
    <source>
        <dbReference type="ARBA" id="ARBA00022723"/>
    </source>
</evidence>
<dbReference type="Pfam" id="PF00075">
    <property type="entry name" value="RNase_H"/>
    <property type="match status" value="1"/>
</dbReference>
<evidence type="ECO:0000256" key="9">
    <source>
        <dbReference type="PROSITE-ProRule" id="PRU00450"/>
    </source>
</evidence>
<accession>A0A091EH29</accession>
<dbReference type="InterPro" id="IPR036397">
    <property type="entry name" value="RNaseH_sf"/>
</dbReference>
<dbReference type="Gene3D" id="1.10.10.200">
    <property type="match status" value="1"/>
</dbReference>
<dbReference type="InterPro" id="IPR017856">
    <property type="entry name" value="Integrase-like_N"/>
</dbReference>
<dbReference type="Proteomes" id="UP000052976">
    <property type="component" value="Unassembled WGS sequence"/>
</dbReference>
<dbReference type="Pfam" id="PF02022">
    <property type="entry name" value="Integrase_Zn"/>
    <property type="match status" value="1"/>
</dbReference>
<gene>
    <name evidence="13" type="ORF">N302_13856</name>
</gene>
<keyword evidence="9" id="KW-0863">Zinc-finger</keyword>
<protein>
    <recommendedName>
        <fullName evidence="1">RNA-directed DNA polymerase</fullName>
        <ecNumber evidence="1">2.7.7.49</ecNumber>
    </recommendedName>
</protein>
<keyword evidence="9" id="KW-0862">Zinc</keyword>
<dbReference type="EC" id="2.7.7.49" evidence="1"/>
<evidence type="ECO:0000256" key="2">
    <source>
        <dbReference type="ARBA" id="ARBA00022679"/>
    </source>
</evidence>
<feature type="non-terminal residue" evidence="13">
    <location>
        <position position="1"/>
    </location>
</feature>
<dbReference type="Gene3D" id="3.30.420.10">
    <property type="entry name" value="Ribonuclease H-like superfamily/Ribonuclease H"/>
    <property type="match status" value="2"/>
</dbReference>
<keyword evidence="4" id="KW-0540">Nuclease</keyword>
<dbReference type="GO" id="GO:0003964">
    <property type="term" value="F:RNA-directed DNA polymerase activity"/>
    <property type="evidence" value="ECO:0007669"/>
    <property type="project" value="UniProtKB-KW"/>
</dbReference>
<keyword evidence="7" id="KW-0378">Hydrolase</keyword>
<feature type="domain" description="RNase H type-1" evidence="11">
    <location>
        <begin position="1"/>
        <end position="100"/>
    </location>
</feature>
<sequence length="279" mass="31234">GSPQIVELAAVVRAFHLFQEPVNLITDSAYVANIIKRIEGSFLKEVDNKNLCSYLLCLKKLLEQREHKYFISHIKAQSSLPGFLVEGNAQADKLTMVISNTLPNIFEQAKLSHAFFHPNAQTLMRTFRISKDQAKAIISACPDCQLVQPPVSTGAVNPRGLQSLKLWQTECHRLASIVPEVMSLPRGAYSFLWDLASLHVGKTVKHACPHFLQAFTSLGIPQEIKTDNGPAYRGRTRDTFLKNWGVRHIFGIPNSSTGQAIIERMHHTLKSLLDEQKRG</sequence>
<dbReference type="InterPro" id="IPR003308">
    <property type="entry name" value="Integrase_Zn-bd_dom_N"/>
</dbReference>
<evidence type="ECO:0000256" key="6">
    <source>
        <dbReference type="ARBA" id="ARBA00022759"/>
    </source>
</evidence>
<evidence type="ECO:0000259" key="11">
    <source>
        <dbReference type="PROSITE" id="PS50879"/>
    </source>
</evidence>
<keyword evidence="5" id="KW-0479">Metal-binding</keyword>
<organism evidence="13 14">
    <name type="scientific">Corvus brachyrhynchos</name>
    <name type="common">American crow</name>
    <dbReference type="NCBI Taxonomy" id="85066"/>
    <lineage>
        <taxon>Eukaryota</taxon>
        <taxon>Metazoa</taxon>
        <taxon>Chordata</taxon>
        <taxon>Craniata</taxon>
        <taxon>Vertebrata</taxon>
        <taxon>Euteleostomi</taxon>
        <taxon>Archelosauria</taxon>
        <taxon>Archosauria</taxon>
        <taxon>Dinosauria</taxon>
        <taxon>Saurischia</taxon>
        <taxon>Theropoda</taxon>
        <taxon>Coelurosauria</taxon>
        <taxon>Aves</taxon>
        <taxon>Neognathae</taxon>
        <taxon>Neoaves</taxon>
        <taxon>Telluraves</taxon>
        <taxon>Australaves</taxon>
        <taxon>Passeriformes</taxon>
        <taxon>Corvoidea</taxon>
        <taxon>Corvidae</taxon>
        <taxon>Corvus</taxon>
    </lineage>
</organism>
<dbReference type="PROSITE" id="PS50994">
    <property type="entry name" value="INTEGRASE"/>
    <property type="match status" value="1"/>
</dbReference>
<keyword evidence="3" id="KW-0548">Nucleotidyltransferase</keyword>
<dbReference type="GO" id="GO:0035613">
    <property type="term" value="F:RNA stem-loop binding"/>
    <property type="evidence" value="ECO:0007669"/>
    <property type="project" value="TreeGrafter"/>
</dbReference>
<proteinExistence type="predicted"/>
<dbReference type="PANTHER" id="PTHR41694">
    <property type="entry name" value="ENDOGENOUS RETROVIRUS GROUP K MEMBER POL PROTEIN"/>
    <property type="match status" value="1"/>
</dbReference>
<keyword evidence="2" id="KW-0808">Transferase</keyword>